<dbReference type="EMBL" id="JABBHF010000008">
    <property type="protein sequence ID" value="NMH88832.1"/>
    <property type="molecule type" value="Genomic_DNA"/>
</dbReference>
<dbReference type="InterPro" id="IPR026444">
    <property type="entry name" value="Secre_tail"/>
</dbReference>
<comment type="caution">
    <text evidence="4">The sequence shown here is derived from an EMBL/GenBank/DDBJ whole genome shotgun (WGS) entry which is preliminary data.</text>
</comment>
<keyword evidence="5" id="KW-1185">Reference proteome</keyword>
<accession>A0ABX1S473</accession>
<proteinExistence type="predicted"/>
<dbReference type="Proteomes" id="UP000746690">
    <property type="component" value="Unassembled WGS sequence"/>
</dbReference>
<gene>
    <name evidence="3" type="ORF">HHX25_15065</name>
    <name evidence="4" type="ORF">HHX25_20270</name>
</gene>
<feature type="domain" description="Secretion system C-terminal sorting" evidence="2">
    <location>
        <begin position="79"/>
        <end position="144"/>
    </location>
</feature>
<reference evidence="4 5" key="1">
    <citation type="submission" date="2020-04" db="EMBL/GenBank/DDBJ databases">
        <title>A Flavivirga sp. nov.</title>
        <authorList>
            <person name="Sun X."/>
        </authorList>
    </citation>
    <scope>NUCLEOTIDE SEQUENCE [LARGE SCALE GENOMIC DNA]</scope>
    <source>
        <strain evidence="4 5">Y03</strain>
    </source>
</reference>
<protein>
    <submittedName>
        <fullName evidence="4">T9SS type A sorting domain-containing protein</fullName>
    </submittedName>
</protein>
<evidence type="ECO:0000256" key="1">
    <source>
        <dbReference type="ARBA" id="ARBA00022729"/>
    </source>
</evidence>
<organism evidence="4 5">
    <name type="scientific">Flavivirga algicola</name>
    <dbReference type="NCBI Taxonomy" id="2729136"/>
    <lineage>
        <taxon>Bacteria</taxon>
        <taxon>Pseudomonadati</taxon>
        <taxon>Bacteroidota</taxon>
        <taxon>Flavobacteriia</taxon>
        <taxon>Flavobacteriales</taxon>
        <taxon>Flavobacteriaceae</taxon>
        <taxon>Flavivirga</taxon>
    </lineage>
</organism>
<sequence>IEAGTSVTGKTTSGSGKVAVNISEGTAPFDVYVNSAKVLRTSSPAFSVDASYGDVVEVKTSVACEGVLSKTMNGIVSVSPNPTEGGLSIALPAPLKNVTVSVYNVYSQLVSSGSYPVSDGRVGLEINGAPAGIYFASIEMGDGRPKVLKIIKK</sequence>
<dbReference type="EMBL" id="JABBHF010000017">
    <property type="protein sequence ID" value="NMH89848.1"/>
    <property type="molecule type" value="Genomic_DNA"/>
</dbReference>
<evidence type="ECO:0000313" key="4">
    <source>
        <dbReference type="EMBL" id="NMH89848.1"/>
    </source>
</evidence>
<dbReference type="NCBIfam" id="TIGR04183">
    <property type="entry name" value="Por_Secre_tail"/>
    <property type="match status" value="1"/>
</dbReference>
<evidence type="ECO:0000259" key="2">
    <source>
        <dbReference type="Pfam" id="PF18962"/>
    </source>
</evidence>
<name>A0ABX1S473_9FLAO</name>
<evidence type="ECO:0000313" key="3">
    <source>
        <dbReference type="EMBL" id="NMH88832.1"/>
    </source>
</evidence>
<keyword evidence="1" id="KW-0732">Signal</keyword>
<dbReference type="RefSeq" id="WP_169675207.1">
    <property type="nucleotide sequence ID" value="NZ_JABBHF010000008.1"/>
</dbReference>
<evidence type="ECO:0000313" key="5">
    <source>
        <dbReference type="Proteomes" id="UP000746690"/>
    </source>
</evidence>
<feature type="non-terminal residue" evidence="4">
    <location>
        <position position="1"/>
    </location>
</feature>
<dbReference type="Pfam" id="PF18962">
    <property type="entry name" value="Por_Secre_tail"/>
    <property type="match status" value="1"/>
</dbReference>